<evidence type="ECO:0000313" key="2">
    <source>
        <dbReference type="EMBL" id="KAK5920466.1"/>
    </source>
</evidence>
<name>A0AAN8HLP5_CHAGU</name>
<keyword evidence="3" id="KW-1185">Reference proteome</keyword>
<feature type="compositionally biased region" description="Low complexity" evidence="1">
    <location>
        <begin position="8"/>
        <end position="27"/>
    </location>
</feature>
<reference evidence="2 3" key="1">
    <citation type="journal article" date="2023" name="Mol. Biol. Evol.">
        <title>Genomics of Secondarily Temperate Adaptation in the Only Non-Antarctic Icefish.</title>
        <authorList>
            <person name="Rivera-Colon A.G."/>
            <person name="Rayamajhi N."/>
            <person name="Minhas B.F."/>
            <person name="Madrigal G."/>
            <person name="Bilyk K.T."/>
            <person name="Yoon V."/>
            <person name="Hune M."/>
            <person name="Gregory S."/>
            <person name="Cheng C.H.C."/>
            <person name="Catchen J.M."/>
        </authorList>
    </citation>
    <scope>NUCLEOTIDE SEQUENCE [LARGE SCALE GENOMIC DNA]</scope>
    <source>
        <tissue evidence="2">White muscle</tissue>
    </source>
</reference>
<evidence type="ECO:0000313" key="3">
    <source>
        <dbReference type="Proteomes" id="UP001331515"/>
    </source>
</evidence>
<organism evidence="2 3">
    <name type="scientific">Champsocephalus gunnari</name>
    <name type="common">Mackerel icefish</name>
    <dbReference type="NCBI Taxonomy" id="52237"/>
    <lineage>
        <taxon>Eukaryota</taxon>
        <taxon>Metazoa</taxon>
        <taxon>Chordata</taxon>
        <taxon>Craniata</taxon>
        <taxon>Vertebrata</taxon>
        <taxon>Euteleostomi</taxon>
        <taxon>Actinopterygii</taxon>
        <taxon>Neopterygii</taxon>
        <taxon>Teleostei</taxon>
        <taxon>Neoteleostei</taxon>
        <taxon>Acanthomorphata</taxon>
        <taxon>Eupercaria</taxon>
        <taxon>Perciformes</taxon>
        <taxon>Notothenioidei</taxon>
        <taxon>Channichthyidae</taxon>
        <taxon>Champsocephalus</taxon>
    </lineage>
</organism>
<feature type="region of interest" description="Disordered" evidence="1">
    <location>
        <begin position="53"/>
        <end position="138"/>
    </location>
</feature>
<feature type="compositionally biased region" description="Polar residues" evidence="1">
    <location>
        <begin position="59"/>
        <end position="72"/>
    </location>
</feature>
<comment type="caution">
    <text evidence="2">The sequence shown here is derived from an EMBL/GenBank/DDBJ whole genome shotgun (WGS) entry which is preliminary data.</text>
</comment>
<dbReference type="AlphaFoldDB" id="A0AAN8HLP5"/>
<feature type="region of interest" description="Disordered" evidence="1">
    <location>
        <begin position="1"/>
        <end position="35"/>
    </location>
</feature>
<proteinExistence type="predicted"/>
<evidence type="ECO:0000256" key="1">
    <source>
        <dbReference type="SAM" id="MobiDB-lite"/>
    </source>
</evidence>
<dbReference type="EMBL" id="JAURVH010001523">
    <property type="protein sequence ID" value="KAK5920466.1"/>
    <property type="molecule type" value="Genomic_DNA"/>
</dbReference>
<gene>
    <name evidence="2" type="ORF">CgunFtcFv8_024274</name>
</gene>
<sequence length="138" mass="15009">MLTPFPPNSVSNSPVKKSAAHSSLSASGVMEASCSHTTGTTSMYFISKHVSDAPLIHSPPQSLQSHAGTSYHTWRRENPGSSGDKKDQPAPERMDEEEEERGVSSSSLSSLHMKEEEQQQQRRGREGGAAVFPRCLLD</sequence>
<protein>
    <submittedName>
        <fullName evidence="2">Uncharacterized protein</fullName>
    </submittedName>
</protein>
<accession>A0AAN8HLP5</accession>
<feature type="compositionally biased region" description="Basic and acidic residues" evidence="1">
    <location>
        <begin position="112"/>
        <end position="126"/>
    </location>
</feature>
<feature type="compositionally biased region" description="Basic and acidic residues" evidence="1">
    <location>
        <begin position="74"/>
        <end position="93"/>
    </location>
</feature>
<dbReference type="Proteomes" id="UP001331515">
    <property type="component" value="Unassembled WGS sequence"/>
</dbReference>